<comment type="caution">
    <text evidence="1">The sequence shown here is derived from an EMBL/GenBank/DDBJ whole genome shotgun (WGS) entry which is preliminary data.</text>
</comment>
<dbReference type="InterPro" id="IPR011057">
    <property type="entry name" value="Mss4-like_sf"/>
</dbReference>
<sequence>MILFFNLIHHDDKSSDMKIQELGDGLPEVPLEVEEKLVRRMEGNTADLLICGNASTKDLRARVPEAVTGVDTVRNYHLQDTSFTLRSL</sequence>
<reference evidence="1" key="1">
    <citation type="submission" date="2020-12" db="EMBL/GenBank/DDBJ databases">
        <authorList>
            <consortium name="Molecular Ecology Group"/>
        </authorList>
    </citation>
    <scope>NUCLEOTIDE SEQUENCE</scope>
    <source>
        <strain evidence="1">TBG_1078</strain>
    </source>
</reference>
<gene>
    <name evidence="1" type="ORF">NYPRO_LOCUS11697</name>
</gene>
<dbReference type="Proteomes" id="UP000645828">
    <property type="component" value="Unassembled WGS sequence"/>
</dbReference>
<dbReference type="SUPFAM" id="SSF51316">
    <property type="entry name" value="Mss4-like"/>
    <property type="match status" value="1"/>
</dbReference>
<evidence type="ECO:0000313" key="2">
    <source>
        <dbReference type="Proteomes" id="UP000645828"/>
    </source>
</evidence>
<dbReference type="InterPro" id="IPR011323">
    <property type="entry name" value="Mss4/transl-control_tumour"/>
</dbReference>
<organism evidence="1 2">
    <name type="scientific">Nyctereutes procyonoides</name>
    <name type="common">Raccoon dog</name>
    <name type="synonym">Canis procyonoides</name>
    <dbReference type="NCBI Taxonomy" id="34880"/>
    <lineage>
        <taxon>Eukaryota</taxon>
        <taxon>Metazoa</taxon>
        <taxon>Chordata</taxon>
        <taxon>Craniata</taxon>
        <taxon>Vertebrata</taxon>
        <taxon>Euteleostomi</taxon>
        <taxon>Mammalia</taxon>
        <taxon>Eutheria</taxon>
        <taxon>Laurasiatheria</taxon>
        <taxon>Carnivora</taxon>
        <taxon>Caniformia</taxon>
        <taxon>Canidae</taxon>
        <taxon>Nyctereutes</taxon>
    </lineage>
</organism>
<evidence type="ECO:0000313" key="1">
    <source>
        <dbReference type="EMBL" id="CAD7678899.1"/>
    </source>
</evidence>
<keyword evidence="2" id="KW-1185">Reference proteome</keyword>
<dbReference type="Gene3D" id="2.170.150.10">
    <property type="entry name" value="Metal Binding Protein, Guanine Nucleotide Exchange Factor, Chain A"/>
    <property type="match status" value="1"/>
</dbReference>
<protein>
    <submittedName>
        <fullName evidence="1">(raccoon dog) hypothetical protein</fullName>
    </submittedName>
</protein>
<accession>A0A811YQR0</accession>
<dbReference type="EMBL" id="CAJHUB010000681">
    <property type="protein sequence ID" value="CAD7678899.1"/>
    <property type="molecule type" value="Genomic_DNA"/>
</dbReference>
<proteinExistence type="predicted"/>
<dbReference type="AlphaFoldDB" id="A0A811YQR0"/>
<name>A0A811YQR0_NYCPR</name>